<protein>
    <recommendedName>
        <fullName evidence="2">Reverse transcriptase Ty1/copia-type domain-containing protein</fullName>
    </recommendedName>
</protein>
<dbReference type="PANTHER" id="PTHR43383:SF2">
    <property type="entry name" value="AMIDOHYDROLASE 2 FAMILY PROTEIN"/>
    <property type="match status" value="1"/>
</dbReference>
<name>A0AA39S4Y1_ACESA</name>
<feature type="compositionally biased region" description="Polar residues" evidence="1">
    <location>
        <begin position="15"/>
        <end position="37"/>
    </location>
</feature>
<dbReference type="Pfam" id="PF07727">
    <property type="entry name" value="RVT_2"/>
    <property type="match status" value="1"/>
</dbReference>
<evidence type="ECO:0000256" key="1">
    <source>
        <dbReference type="SAM" id="MobiDB-lite"/>
    </source>
</evidence>
<keyword evidence="4" id="KW-1185">Reference proteome</keyword>
<feature type="region of interest" description="Disordered" evidence="1">
    <location>
        <begin position="1"/>
        <end position="45"/>
    </location>
</feature>
<gene>
    <name evidence="3" type="ORF">LWI29_024102</name>
</gene>
<organism evidence="3 4">
    <name type="scientific">Acer saccharum</name>
    <name type="common">Sugar maple</name>
    <dbReference type="NCBI Taxonomy" id="4024"/>
    <lineage>
        <taxon>Eukaryota</taxon>
        <taxon>Viridiplantae</taxon>
        <taxon>Streptophyta</taxon>
        <taxon>Embryophyta</taxon>
        <taxon>Tracheophyta</taxon>
        <taxon>Spermatophyta</taxon>
        <taxon>Magnoliopsida</taxon>
        <taxon>eudicotyledons</taxon>
        <taxon>Gunneridae</taxon>
        <taxon>Pentapetalae</taxon>
        <taxon>rosids</taxon>
        <taxon>malvids</taxon>
        <taxon>Sapindales</taxon>
        <taxon>Sapindaceae</taxon>
        <taxon>Hippocastanoideae</taxon>
        <taxon>Acereae</taxon>
        <taxon>Acer</taxon>
    </lineage>
</organism>
<proteinExistence type="predicted"/>
<dbReference type="EMBL" id="JAUESC010000384">
    <property type="protein sequence ID" value="KAK0582314.1"/>
    <property type="molecule type" value="Genomic_DNA"/>
</dbReference>
<evidence type="ECO:0000313" key="4">
    <source>
        <dbReference type="Proteomes" id="UP001168877"/>
    </source>
</evidence>
<accession>A0AA39S4Y1</accession>
<dbReference type="InterPro" id="IPR013103">
    <property type="entry name" value="RVT_2"/>
</dbReference>
<dbReference type="SUPFAM" id="SSF56672">
    <property type="entry name" value="DNA/RNA polymerases"/>
    <property type="match status" value="1"/>
</dbReference>
<dbReference type="PANTHER" id="PTHR43383">
    <property type="entry name" value="NODULIN 6"/>
    <property type="match status" value="1"/>
</dbReference>
<dbReference type="AlphaFoldDB" id="A0AA39S4Y1"/>
<dbReference type="Proteomes" id="UP001168877">
    <property type="component" value="Unassembled WGS sequence"/>
</dbReference>
<reference evidence="3" key="1">
    <citation type="journal article" date="2022" name="Plant J.">
        <title>Strategies of tolerance reflected in two North American maple genomes.</title>
        <authorList>
            <person name="McEvoy S.L."/>
            <person name="Sezen U.U."/>
            <person name="Trouern-Trend A."/>
            <person name="McMahon S.M."/>
            <person name="Schaberg P.G."/>
            <person name="Yang J."/>
            <person name="Wegrzyn J.L."/>
            <person name="Swenson N.G."/>
        </authorList>
    </citation>
    <scope>NUCLEOTIDE SEQUENCE</scope>
    <source>
        <strain evidence="3">NS2018</strain>
    </source>
</reference>
<feature type="domain" description="Reverse transcriptase Ty1/copia-type" evidence="2">
    <location>
        <begin position="115"/>
        <end position="357"/>
    </location>
</feature>
<evidence type="ECO:0000313" key="3">
    <source>
        <dbReference type="EMBL" id="KAK0582314.1"/>
    </source>
</evidence>
<dbReference type="InterPro" id="IPR043502">
    <property type="entry name" value="DNA/RNA_pol_sf"/>
</dbReference>
<comment type="caution">
    <text evidence="3">The sequence shown here is derived from an EMBL/GenBank/DDBJ whole genome shotgun (WGS) entry which is preliminary data.</text>
</comment>
<reference evidence="3" key="2">
    <citation type="submission" date="2023-06" db="EMBL/GenBank/DDBJ databases">
        <authorList>
            <person name="Swenson N.G."/>
            <person name="Wegrzyn J.L."/>
            <person name="Mcevoy S.L."/>
        </authorList>
    </citation>
    <scope>NUCLEOTIDE SEQUENCE</scope>
    <source>
        <strain evidence="3">NS2018</strain>
        <tissue evidence="3">Leaf</tissue>
    </source>
</reference>
<evidence type="ECO:0000259" key="2">
    <source>
        <dbReference type="Pfam" id="PF07727"/>
    </source>
</evidence>
<sequence length="408" mass="46625">MNKSSTHNKLLGDSNIPSNSLPVDSDMNDTSENSSPNSHEEIEYRRSKRARIERTFGPDFLIYLVEGNRNDVLDTIKCVMHVEDDPVTYTNAMQSRDAYFWKEAIEDEMDSILTNQTWVLTDLPPSVKPIGFKWIFKKKLNADGSINKFNARLVAKGFKQRHGIDYFDTYAHVARIASIRVLISLASIHNLVIHQMNVKTAFFNGDLEEEIYMEQPEGFAIPGQEKKVCKLIKSLYSLKQAPKQWHEKFDKILLSHGFIVNNADKCIYYKHDNLGCTVICLYVDDMLIFGTNLACVEETKKFLSSNFDMKYLGVADVILGIKILRKNNELFFTQSHYVEKILKRYGHFCHKPAPTPIDPSIKLVKNIGRTISQLEYASIIGSLMYAMHCTRPDIAYAVGMLCIAQDLI</sequence>